<dbReference type="Gene3D" id="1.20.1070.10">
    <property type="entry name" value="Rhodopsin 7-helix transmembrane proteins"/>
    <property type="match status" value="1"/>
</dbReference>
<evidence type="ECO:0000256" key="3">
    <source>
        <dbReference type="ARBA" id="ARBA00022989"/>
    </source>
</evidence>
<keyword evidence="4 5" id="KW-0472">Membrane</keyword>
<dbReference type="PANTHER" id="PTHR46561">
    <property type="entry name" value="SERPENTINE RECEPTOR, CLASS AB (CLASS A-LIKE)-RELATED"/>
    <property type="match status" value="1"/>
</dbReference>
<evidence type="ECO:0000313" key="7">
    <source>
        <dbReference type="WBParaSite" id="PSAMB.scaffold78size84887.g1424.t1"/>
    </source>
</evidence>
<evidence type="ECO:0000313" key="6">
    <source>
        <dbReference type="Proteomes" id="UP000887566"/>
    </source>
</evidence>
<dbReference type="SUPFAM" id="SSF81321">
    <property type="entry name" value="Family A G protein-coupled receptor-like"/>
    <property type="match status" value="1"/>
</dbReference>
<dbReference type="PANTHER" id="PTHR46561:SF11">
    <property type="entry name" value="SERPENTINE RECEPTOR CLASS ALPHA_BETA-14"/>
    <property type="match status" value="1"/>
</dbReference>
<dbReference type="InterPro" id="IPR053286">
    <property type="entry name" value="Nematode_rcpt-like_srab"/>
</dbReference>
<sequence length="318" mass="36579">MLALAAMAIERSFATITYKTYETANCLLGITIVILQWLIASLYFWLVIKDLNWSEMKPFATVSSSGTSTLFANLLISLAGVEVIALGGFYGLLYYNRRRKEKSDFSALTERYQLDENIRSTSLMIPMIWTHFFCFIPTMVIFPVYIHFFNPTLTPNAYIIFTSTFNFIPFYAVGLPIVLFWRHETLRKSLKTVIGKNNRILPALIDRNDGRTEEQIVHFEALRIMWTPKVYDTFVPLSQCPLSGCPAGWRAPLLWPVVAMRLWAMVDATGENRPACREGLSPVYSQLSCYHFPDPQRDEHLGWVMGRPQRVLNPRPRD</sequence>
<evidence type="ECO:0000256" key="1">
    <source>
        <dbReference type="ARBA" id="ARBA00004141"/>
    </source>
</evidence>
<comment type="subcellular location">
    <subcellularLocation>
        <location evidence="1">Membrane</location>
        <topology evidence="1">Multi-pass membrane protein</topology>
    </subcellularLocation>
</comment>
<evidence type="ECO:0000256" key="4">
    <source>
        <dbReference type="ARBA" id="ARBA00023136"/>
    </source>
</evidence>
<feature type="transmembrane region" description="Helical" evidence="5">
    <location>
        <begin position="128"/>
        <end position="146"/>
    </location>
</feature>
<evidence type="ECO:0000256" key="5">
    <source>
        <dbReference type="SAM" id="Phobius"/>
    </source>
</evidence>
<dbReference type="InterPro" id="IPR019408">
    <property type="entry name" value="7TM_GPCR_serpentine_rcpt_Srab"/>
</dbReference>
<proteinExistence type="predicted"/>
<dbReference type="Pfam" id="PF10292">
    <property type="entry name" value="7TM_GPCR_Srab"/>
    <property type="match status" value="1"/>
</dbReference>
<dbReference type="WBParaSite" id="PSAMB.scaffold78size84887.g1424.t1">
    <property type="protein sequence ID" value="PSAMB.scaffold78size84887.g1424.t1"/>
    <property type="gene ID" value="PSAMB.scaffold78size84887.g1424"/>
</dbReference>
<evidence type="ECO:0000256" key="2">
    <source>
        <dbReference type="ARBA" id="ARBA00022692"/>
    </source>
</evidence>
<keyword evidence="6" id="KW-1185">Reference proteome</keyword>
<dbReference type="Proteomes" id="UP000887566">
    <property type="component" value="Unplaced"/>
</dbReference>
<organism evidence="6 7">
    <name type="scientific">Plectus sambesii</name>
    <dbReference type="NCBI Taxonomy" id="2011161"/>
    <lineage>
        <taxon>Eukaryota</taxon>
        <taxon>Metazoa</taxon>
        <taxon>Ecdysozoa</taxon>
        <taxon>Nematoda</taxon>
        <taxon>Chromadorea</taxon>
        <taxon>Plectida</taxon>
        <taxon>Plectina</taxon>
        <taxon>Plectoidea</taxon>
        <taxon>Plectidae</taxon>
        <taxon>Plectus</taxon>
    </lineage>
</organism>
<feature type="transmembrane region" description="Helical" evidence="5">
    <location>
        <begin position="68"/>
        <end position="93"/>
    </location>
</feature>
<feature type="transmembrane region" description="Helical" evidence="5">
    <location>
        <begin position="26"/>
        <end position="48"/>
    </location>
</feature>
<protein>
    <submittedName>
        <fullName evidence="7">G protein-coupled receptor</fullName>
    </submittedName>
</protein>
<feature type="transmembrane region" description="Helical" evidence="5">
    <location>
        <begin position="158"/>
        <end position="181"/>
    </location>
</feature>
<dbReference type="GO" id="GO:0016020">
    <property type="term" value="C:membrane"/>
    <property type="evidence" value="ECO:0007669"/>
    <property type="project" value="UniProtKB-SubCell"/>
</dbReference>
<name>A0A914XCW7_9BILA</name>
<dbReference type="CDD" id="cd00637">
    <property type="entry name" value="7tm_classA_rhodopsin-like"/>
    <property type="match status" value="1"/>
</dbReference>
<dbReference type="AlphaFoldDB" id="A0A914XCW7"/>
<keyword evidence="3 5" id="KW-1133">Transmembrane helix</keyword>
<keyword evidence="2 5" id="KW-0812">Transmembrane</keyword>
<accession>A0A914XCW7</accession>
<reference evidence="7" key="1">
    <citation type="submission" date="2022-11" db="UniProtKB">
        <authorList>
            <consortium name="WormBaseParasite"/>
        </authorList>
    </citation>
    <scope>IDENTIFICATION</scope>
</reference>